<name>A0A6A6I1L4_9PLEO</name>
<dbReference type="AlphaFoldDB" id="A0A6A6I1L4"/>
<proteinExistence type="predicted"/>
<accession>A0A6A6I1L4</accession>
<feature type="region of interest" description="Disordered" evidence="1">
    <location>
        <begin position="1"/>
        <end position="49"/>
    </location>
</feature>
<dbReference type="EMBL" id="ML987204">
    <property type="protein sequence ID" value="KAF2243862.1"/>
    <property type="molecule type" value="Genomic_DNA"/>
</dbReference>
<dbReference type="RefSeq" id="XP_033678866.1">
    <property type="nucleotide sequence ID" value="XM_033833919.1"/>
</dbReference>
<gene>
    <name evidence="2" type="ORF">BU26DRAFT_569758</name>
</gene>
<sequence length="162" mass="17503">MARSSRSAIEKRSVRRKHSFGGCRTSTTSREVRPGPTSVSGMSAGCLHRHHPRPKLEEVALTRTMRAGPRRAITCTQACNRLHPPKPERPEASRASMNAALSVRSVDASLAEIDERTQDGQQLAQGHTAIGLFGVLNIDRMSREPAAEPILSATAPTTLDSA</sequence>
<evidence type="ECO:0000313" key="2">
    <source>
        <dbReference type="EMBL" id="KAF2243862.1"/>
    </source>
</evidence>
<keyword evidence="3" id="KW-1185">Reference proteome</keyword>
<evidence type="ECO:0000256" key="1">
    <source>
        <dbReference type="SAM" id="MobiDB-lite"/>
    </source>
</evidence>
<evidence type="ECO:0000313" key="3">
    <source>
        <dbReference type="Proteomes" id="UP000800094"/>
    </source>
</evidence>
<reference evidence="2" key="1">
    <citation type="journal article" date="2020" name="Stud. Mycol.">
        <title>101 Dothideomycetes genomes: a test case for predicting lifestyles and emergence of pathogens.</title>
        <authorList>
            <person name="Haridas S."/>
            <person name="Albert R."/>
            <person name="Binder M."/>
            <person name="Bloem J."/>
            <person name="Labutti K."/>
            <person name="Salamov A."/>
            <person name="Andreopoulos B."/>
            <person name="Baker S."/>
            <person name="Barry K."/>
            <person name="Bills G."/>
            <person name="Bluhm B."/>
            <person name="Cannon C."/>
            <person name="Castanera R."/>
            <person name="Culley D."/>
            <person name="Daum C."/>
            <person name="Ezra D."/>
            <person name="Gonzalez J."/>
            <person name="Henrissat B."/>
            <person name="Kuo A."/>
            <person name="Liang C."/>
            <person name="Lipzen A."/>
            <person name="Lutzoni F."/>
            <person name="Magnuson J."/>
            <person name="Mondo S."/>
            <person name="Nolan M."/>
            <person name="Ohm R."/>
            <person name="Pangilinan J."/>
            <person name="Park H.-J."/>
            <person name="Ramirez L."/>
            <person name="Alfaro M."/>
            <person name="Sun H."/>
            <person name="Tritt A."/>
            <person name="Yoshinaga Y."/>
            <person name="Zwiers L.-H."/>
            <person name="Turgeon B."/>
            <person name="Goodwin S."/>
            <person name="Spatafora J."/>
            <person name="Crous P."/>
            <person name="Grigoriev I."/>
        </authorList>
    </citation>
    <scope>NUCLEOTIDE SEQUENCE</scope>
    <source>
        <strain evidence="2">CBS 122368</strain>
    </source>
</reference>
<protein>
    <submittedName>
        <fullName evidence="2">Uncharacterized protein</fullName>
    </submittedName>
</protein>
<dbReference type="Proteomes" id="UP000800094">
    <property type="component" value="Unassembled WGS sequence"/>
</dbReference>
<dbReference type="GeneID" id="54587249"/>
<organism evidence="2 3">
    <name type="scientific">Trematosphaeria pertusa</name>
    <dbReference type="NCBI Taxonomy" id="390896"/>
    <lineage>
        <taxon>Eukaryota</taxon>
        <taxon>Fungi</taxon>
        <taxon>Dikarya</taxon>
        <taxon>Ascomycota</taxon>
        <taxon>Pezizomycotina</taxon>
        <taxon>Dothideomycetes</taxon>
        <taxon>Pleosporomycetidae</taxon>
        <taxon>Pleosporales</taxon>
        <taxon>Massarineae</taxon>
        <taxon>Trematosphaeriaceae</taxon>
        <taxon>Trematosphaeria</taxon>
    </lineage>
</organism>